<sequence>MAIPLLSISFLYIFLCCPPIFLYVAYKAGLPQTIATSYYSDSTYFSYFAITFTPFICALSLPELRTKFRICFPCCRRRRAAVGPQPLMMTRPKAAIAPIAQ</sequence>
<keyword evidence="1" id="KW-0472">Membrane</keyword>
<feature type="transmembrane region" description="Helical" evidence="1">
    <location>
        <begin position="44"/>
        <end position="61"/>
    </location>
</feature>
<dbReference type="Proteomes" id="UP000663868">
    <property type="component" value="Unassembled WGS sequence"/>
</dbReference>
<organism evidence="2 4">
    <name type="scientific">Adineta steineri</name>
    <dbReference type="NCBI Taxonomy" id="433720"/>
    <lineage>
        <taxon>Eukaryota</taxon>
        <taxon>Metazoa</taxon>
        <taxon>Spiralia</taxon>
        <taxon>Gnathifera</taxon>
        <taxon>Rotifera</taxon>
        <taxon>Eurotatoria</taxon>
        <taxon>Bdelloidea</taxon>
        <taxon>Adinetida</taxon>
        <taxon>Adinetidae</taxon>
        <taxon>Adineta</taxon>
    </lineage>
</organism>
<gene>
    <name evidence="2" type="ORF">IZO911_LOCUS22737</name>
    <name evidence="3" type="ORF">KXQ929_LOCUS24129</name>
</gene>
<dbReference type="EMBL" id="CAJNOE010000256">
    <property type="protein sequence ID" value="CAF1095443.1"/>
    <property type="molecule type" value="Genomic_DNA"/>
</dbReference>
<evidence type="ECO:0000313" key="2">
    <source>
        <dbReference type="EMBL" id="CAF1095443.1"/>
    </source>
</evidence>
<evidence type="ECO:0000313" key="3">
    <source>
        <dbReference type="EMBL" id="CAF3925073.1"/>
    </source>
</evidence>
<dbReference type="EMBL" id="CAJOBB010001973">
    <property type="protein sequence ID" value="CAF3925073.1"/>
    <property type="molecule type" value="Genomic_DNA"/>
</dbReference>
<keyword evidence="1" id="KW-1133">Transmembrane helix</keyword>
<comment type="caution">
    <text evidence="2">The sequence shown here is derived from an EMBL/GenBank/DDBJ whole genome shotgun (WGS) entry which is preliminary data.</text>
</comment>
<dbReference type="Proteomes" id="UP000663860">
    <property type="component" value="Unassembled WGS sequence"/>
</dbReference>
<feature type="transmembrane region" description="Helical" evidence="1">
    <location>
        <begin position="5"/>
        <end position="24"/>
    </location>
</feature>
<accession>A0A814NLR4</accession>
<name>A0A814NLR4_9BILA</name>
<evidence type="ECO:0000313" key="4">
    <source>
        <dbReference type="Proteomes" id="UP000663860"/>
    </source>
</evidence>
<protein>
    <submittedName>
        <fullName evidence="2">Uncharacterized protein</fullName>
    </submittedName>
</protein>
<dbReference type="SUPFAM" id="SSF81321">
    <property type="entry name" value="Family A G protein-coupled receptor-like"/>
    <property type="match status" value="1"/>
</dbReference>
<evidence type="ECO:0000256" key="1">
    <source>
        <dbReference type="SAM" id="Phobius"/>
    </source>
</evidence>
<dbReference type="AlphaFoldDB" id="A0A814NLR4"/>
<reference evidence="2" key="1">
    <citation type="submission" date="2021-02" db="EMBL/GenBank/DDBJ databases">
        <authorList>
            <person name="Nowell W R."/>
        </authorList>
    </citation>
    <scope>NUCLEOTIDE SEQUENCE</scope>
</reference>
<keyword evidence="1" id="KW-0812">Transmembrane</keyword>
<proteinExistence type="predicted"/>